<dbReference type="EMBL" id="AY089252">
    <property type="protein sequence ID" value="AAL89990.1"/>
    <property type="molecule type" value="mRNA"/>
</dbReference>
<name>Q8T4C7_DROME</name>
<evidence type="ECO:0000256" key="1">
    <source>
        <dbReference type="SAM" id="MobiDB-lite"/>
    </source>
</evidence>
<evidence type="ECO:0000313" key="3">
    <source>
        <dbReference type="FlyBase" id="FBgn0250824"/>
    </source>
</evidence>
<dbReference type="OrthoDB" id="7847901at2759"/>
<evidence type="ECO:0000313" key="2">
    <source>
        <dbReference type="EMBL" id="AAL89990.1"/>
    </source>
</evidence>
<sequence length="109" mass="12192">MSVALGDGPVVWPRSRQWSRPNGHTFWRRSGAPAGKNRWAIPTPAPGGSLRHGLQCNRWSHLSCHSWPYSSSPRDPASSCPAVPEDTFWRAPVHARHSEDCTGREPRSR</sequence>
<feature type="region of interest" description="Disordered" evidence="1">
    <location>
        <begin position="1"/>
        <end position="47"/>
    </location>
</feature>
<accession>Q8T4C7</accession>
<dbReference type="FlyBase" id="FBgn0250824">
    <property type="gene designation" value="CG33655"/>
</dbReference>
<protein>
    <submittedName>
        <fullName evidence="2">AT03788p</fullName>
    </submittedName>
</protein>
<dbReference type="AGR" id="FB:FBgn0250824"/>
<organism evidence="2">
    <name type="scientific">Drosophila melanogaster</name>
    <name type="common">Fruit fly</name>
    <dbReference type="NCBI Taxonomy" id="7227"/>
    <lineage>
        <taxon>Eukaryota</taxon>
        <taxon>Metazoa</taxon>
        <taxon>Ecdysozoa</taxon>
        <taxon>Arthropoda</taxon>
        <taxon>Hexapoda</taxon>
        <taxon>Insecta</taxon>
        <taxon>Pterygota</taxon>
        <taxon>Neoptera</taxon>
        <taxon>Endopterygota</taxon>
        <taxon>Diptera</taxon>
        <taxon>Brachycera</taxon>
        <taxon>Muscomorpha</taxon>
        <taxon>Ephydroidea</taxon>
        <taxon>Drosophilidae</taxon>
        <taxon>Drosophila</taxon>
        <taxon>Sophophora</taxon>
    </lineage>
</organism>
<reference evidence="2" key="1">
    <citation type="submission" date="2002-03" db="EMBL/GenBank/DDBJ databases">
        <authorList>
            <person name="Stapleton M."/>
            <person name="Brokstein P."/>
            <person name="Hong L."/>
            <person name="Agbayani A."/>
            <person name="Carlson J."/>
            <person name="Champe M."/>
            <person name="Chavez C."/>
            <person name="Dorsett V."/>
            <person name="Dresnek D."/>
            <person name="Farfan D."/>
            <person name="Frise E."/>
            <person name="George R."/>
            <person name="Gonzalez M."/>
            <person name="Guarin H."/>
            <person name="Kronmiller B."/>
            <person name="Li P."/>
            <person name="Liao G."/>
            <person name="Miranda A."/>
            <person name="Mungall C.J."/>
            <person name="Nunoo J."/>
            <person name="Pacleb J."/>
            <person name="Paragas V."/>
            <person name="Park S."/>
            <person name="Patel S."/>
            <person name="Phouanenavong S."/>
            <person name="Wan K."/>
            <person name="Yu C."/>
            <person name="Lewis S.E."/>
            <person name="Rubin G.M."/>
            <person name="Celniker S."/>
        </authorList>
    </citation>
    <scope>NUCLEOTIDE SEQUENCE</scope>
</reference>
<dbReference type="AlphaFoldDB" id="Q8T4C7"/>
<gene>
    <name evidence="3" type="ORF">CG33655</name>
</gene>
<proteinExistence type="evidence at transcript level"/>